<reference evidence="1 2" key="1">
    <citation type="journal article" date="2021" name="Plant Biotechnol. J.">
        <title>Multi-omics assisted identification of the key and species-specific regulatory components of drought-tolerant mechanisms in Gossypium stocksii.</title>
        <authorList>
            <person name="Yu D."/>
            <person name="Ke L."/>
            <person name="Zhang D."/>
            <person name="Wu Y."/>
            <person name="Sun Y."/>
            <person name="Mei J."/>
            <person name="Sun J."/>
            <person name="Sun Y."/>
        </authorList>
    </citation>
    <scope>NUCLEOTIDE SEQUENCE [LARGE SCALE GENOMIC DNA]</scope>
    <source>
        <strain evidence="2">cv. E1</strain>
        <tissue evidence="1">Leaf</tissue>
    </source>
</reference>
<dbReference type="EMBL" id="JAIQCV010000003">
    <property type="protein sequence ID" value="KAH1114309.1"/>
    <property type="molecule type" value="Genomic_DNA"/>
</dbReference>
<evidence type="ECO:0000313" key="1">
    <source>
        <dbReference type="EMBL" id="KAH1114309.1"/>
    </source>
</evidence>
<sequence>WGIVILNHESRDAPDYAEMRIIDATYSGIVILDHGYHDTKTPKNLNLKTVVGIVIPKPD</sequence>
<comment type="caution">
    <text evidence="1">The sequence shown here is derived from an EMBL/GenBank/DDBJ whole genome shotgun (WGS) entry which is preliminary data.</text>
</comment>
<accession>A0A9D3W6J5</accession>
<keyword evidence="2" id="KW-1185">Reference proteome</keyword>
<gene>
    <name evidence="1" type="ORF">J1N35_007687</name>
</gene>
<feature type="non-terminal residue" evidence="1">
    <location>
        <position position="59"/>
    </location>
</feature>
<dbReference type="Proteomes" id="UP000828251">
    <property type="component" value="Unassembled WGS sequence"/>
</dbReference>
<evidence type="ECO:0000313" key="2">
    <source>
        <dbReference type="Proteomes" id="UP000828251"/>
    </source>
</evidence>
<dbReference type="AlphaFoldDB" id="A0A9D3W6J5"/>
<feature type="non-terminal residue" evidence="1">
    <location>
        <position position="1"/>
    </location>
</feature>
<protein>
    <submittedName>
        <fullName evidence="1">Uncharacterized protein</fullName>
    </submittedName>
</protein>
<proteinExistence type="predicted"/>
<organism evidence="1 2">
    <name type="scientific">Gossypium stocksii</name>
    <dbReference type="NCBI Taxonomy" id="47602"/>
    <lineage>
        <taxon>Eukaryota</taxon>
        <taxon>Viridiplantae</taxon>
        <taxon>Streptophyta</taxon>
        <taxon>Embryophyta</taxon>
        <taxon>Tracheophyta</taxon>
        <taxon>Spermatophyta</taxon>
        <taxon>Magnoliopsida</taxon>
        <taxon>eudicotyledons</taxon>
        <taxon>Gunneridae</taxon>
        <taxon>Pentapetalae</taxon>
        <taxon>rosids</taxon>
        <taxon>malvids</taxon>
        <taxon>Malvales</taxon>
        <taxon>Malvaceae</taxon>
        <taxon>Malvoideae</taxon>
        <taxon>Gossypium</taxon>
    </lineage>
</organism>
<name>A0A9D3W6J5_9ROSI</name>